<feature type="region of interest" description="Disordered" evidence="5">
    <location>
        <begin position="1"/>
        <end position="47"/>
    </location>
</feature>
<dbReference type="Pfam" id="PF12174">
    <property type="entry name" value="RST"/>
    <property type="match status" value="1"/>
</dbReference>
<evidence type="ECO:0000256" key="4">
    <source>
        <dbReference type="ARBA" id="ARBA00023242"/>
    </source>
</evidence>
<protein>
    <recommendedName>
        <fullName evidence="10">PARP</fullName>
    </recommendedName>
</protein>
<dbReference type="InterPro" id="IPR044964">
    <property type="entry name" value="RCD1/SRO1-5"/>
</dbReference>
<dbReference type="GO" id="GO:0005634">
    <property type="term" value="C:nucleus"/>
    <property type="evidence" value="ECO:0007669"/>
    <property type="project" value="UniProtKB-SubCell"/>
</dbReference>
<gene>
    <name evidence="8" type="ORF">LWI28_016632</name>
</gene>
<sequence length="365" mass="40680">MRGPLVSKNLTNPSEIEKANSTHSELDSTTHDQDLSSMSDCESSVSGPCNDPLPSFYDGLIRLQEGDRVFNLIRRRLVSGLGLGLGLGLVCGTQAEIVAIHRNPFRGVMGQARTQSFQIFEKAMVNKCGGNSNLKFAWYAGSKQELCKIVELGFGKPDDNGLYGRGVHFSPDDSAMECLKDSVVDEDGMRHLLLCRLILGKTEVVHPGSDQYHPSSEEFDSGVDNLTMPKKYVVWCTNMNTHILPEYIISFKAPSALDGFARVRDSSIRPTSPWMPFPTLISVLSKYLPPTTIALISKYYKDHKEKKIPRPELIQRADDDDDDEAIVEISSDHYVQRCFQLSHVNNSGHQLDLTENKFLIEPGTE</sequence>
<reference evidence="8" key="1">
    <citation type="journal article" date="2022" name="Plant J.">
        <title>Strategies of tolerance reflected in two North American maple genomes.</title>
        <authorList>
            <person name="McEvoy S.L."/>
            <person name="Sezen U.U."/>
            <person name="Trouern-Trend A."/>
            <person name="McMahon S.M."/>
            <person name="Schaberg P.G."/>
            <person name="Yang J."/>
            <person name="Wegrzyn J.L."/>
            <person name="Swenson N.G."/>
        </authorList>
    </citation>
    <scope>NUCLEOTIDE SEQUENCE</scope>
    <source>
        <strain evidence="8">91603</strain>
    </source>
</reference>
<feature type="compositionally biased region" description="Basic and acidic residues" evidence="5">
    <location>
        <begin position="15"/>
        <end position="34"/>
    </location>
</feature>
<evidence type="ECO:0000313" key="9">
    <source>
        <dbReference type="Proteomes" id="UP001064489"/>
    </source>
</evidence>
<comment type="caution">
    <text evidence="8">The sequence shown here is derived from an EMBL/GenBank/DDBJ whole genome shotgun (WGS) entry which is preliminary data.</text>
</comment>
<dbReference type="Gene3D" id="3.90.228.10">
    <property type="match status" value="1"/>
</dbReference>
<accession>A0AAD5IQF5</accession>
<keyword evidence="3" id="KW-0346">Stress response</keyword>
<feature type="compositionally biased region" description="Polar residues" evidence="5">
    <location>
        <begin position="35"/>
        <end position="47"/>
    </location>
</feature>
<dbReference type="InterPro" id="IPR022003">
    <property type="entry name" value="RST"/>
</dbReference>
<dbReference type="AlphaFoldDB" id="A0AAD5IQF5"/>
<dbReference type="PANTHER" id="PTHR32263">
    <property type="entry name" value="INACTIVE POLY [ADP-RIBOSE] POLYMERASE SRO4-RELATED"/>
    <property type="match status" value="1"/>
</dbReference>
<dbReference type="SUPFAM" id="SSF56399">
    <property type="entry name" value="ADP-ribosylation"/>
    <property type="match status" value="1"/>
</dbReference>
<dbReference type="PANTHER" id="PTHR32263:SF12">
    <property type="entry name" value="INACTIVE POLY [ADP-RIBOSE] POLYMERASE SRO4-RELATED"/>
    <property type="match status" value="1"/>
</dbReference>
<feature type="domain" description="RST" evidence="7">
    <location>
        <begin position="268"/>
        <end position="316"/>
    </location>
</feature>
<keyword evidence="9" id="KW-1185">Reference proteome</keyword>
<dbReference type="Proteomes" id="UP001064489">
    <property type="component" value="Chromosome 8"/>
</dbReference>
<dbReference type="InterPro" id="IPR012317">
    <property type="entry name" value="Poly(ADP-ribose)pol_cat_dom"/>
</dbReference>
<evidence type="ECO:0000256" key="3">
    <source>
        <dbReference type="ARBA" id="ARBA00023016"/>
    </source>
</evidence>
<dbReference type="GO" id="GO:0003950">
    <property type="term" value="F:NAD+ poly-ADP-ribosyltransferase activity"/>
    <property type="evidence" value="ECO:0007669"/>
    <property type="project" value="InterPro"/>
</dbReference>
<evidence type="ECO:0000256" key="2">
    <source>
        <dbReference type="ARBA" id="ARBA00022473"/>
    </source>
</evidence>
<evidence type="ECO:0000259" key="6">
    <source>
        <dbReference type="PROSITE" id="PS51059"/>
    </source>
</evidence>
<evidence type="ECO:0000256" key="1">
    <source>
        <dbReference type="ARBA" id="ARBA00004123"/>
    </source>
</evidence>
<reference evidence="8" key="2">
    <citation type="submission" date="2023-02" db="EMBL/GenBank/DDBJ databases">
        <authorList>
            <person name="Swenson N.G."/>
            <person name="Wegrzyn J.L."/>
            <person name="Mcevoy S.L."/>
        </authorList>
    </citation>
    <scope>NUCLEOTIDE SEQUENCE</scope>
    <source>
        <strain evidence="8">91603</strain>
        <tissue evidence="8">Leaf</tissue>
    </source>
</reference>
<evidence type="ECO:0000259" key="7">
    <source>
        <dbReference type="PROSITE" id="PS51879"/>
    </source>
</evidence>
<keyword evidence="4" id="KW-0539">Nucleus</keyword>
<dbReference type="EMBL" id="JAJSOW010000103">
    <property type="protein sequence ID" value="KAI9174392.1"/>
    <property type="molecule type" value="Genomic_DNA"/>
</dbReference>
<feature type="domain" description="PARP catalytic" evidence="6">
    <location>
        <begin position="51"/>
        <end position="272"/>
    </location>
</feature>
<keyword evidence="2" id="KW-0217">Developmental protein</keyword>
<name>A0AAD5IQF5_ACENE</name>
<evidence type="ECO:0008006" key="10">
    <source>
        <dbReference type="Google" id="ProtNLM"/>
    </source>
</evidence>
<dbReference type="PROSITE" id="PS51059">
    <property type="entry name" value="PARP_CATALYTIC"/>
    <property type="match status" value="1"/>
</dbReference>
<organism evidence="8 9">
    <name type="scientific">Acer negundo</name>
    <name type="common">Box elder</name>
    <dbReference type="NCBI Taxonomy" id="4023"/>
    <lineage>
        <taxon>Eukaryota</taxon>
        <taxon>Viridiplantae</taxon>
        <taxon>Streptophyta</taxon>
        <taxon>Embryophyta</taxon>
        <taxon>Tracheophyta</taxon>
        <taxon>Spermatophyta</taxon>
        <taxon>Magnoliopsida</taxon>
        <taxon>eudicotyledons</taxon>
        <taxon>Gunneridae</taxon>
        <taxon>Pentapetalae</taxon>
        <taxon>rosids</taxon>
        <taxon>malvids</taxon>
        <taxon>Sapindales</taxon>
        <taxon>Sapindaceae</taxon>
        <taxon>Hippocastanoideae</taxon>
        <taxon>Acereae</taxon>
        <taxon>Acer</taxon>
    </lineage>
</organism>
<proteinExistence type="predicted"/>
<evidence type="ECO:0000313" key="8">
    <source>
        <dbReference type="EMBL" id="KAI9174392.1"/>
    </source>
</evidence>
<evidence type="ECO:0000256" key="5">
    <source>
        <dbReference type="SAM" id="MobiDB-lite"/>
    </source>
</evidence>
<comment type="subcellular location">
    <subcellularLocation>
        <location evidence="1">Nucleus</location>
    </subcellularLocation>
</comment>
<dbReference type="PROSITE" id="PS51879">
    <property type="entry name" value="RST"/>
    <property type="match status" value="1"/>
</dbReference>